<organism evidence="3 4">
    <name type="scientific">Pedobacter panaciterrae</name>
    <dbReference type="NCBI Taxonomy" id="363849"/>
    <lineage>
        <taxon>Bacteria</taxon>
        <taxon>Pseudomonadati</taxon>
        <taxon>Bacteroidota</taxon>
        <taxon>Sphingobacteriia</taxon>
        <taxon>Sphingobacteriales</taxon>
        <taxon>Sphingobacteriaceae</taxon>
        <taxon>Pedobacter</taxon>
    </lineage>
</organism>
<gene>
    <name evidence="3" type="ORF">WAE58_17880</name>
</gene>
<sequence>MKKSLLLLTGIALLASACNSSNTDDKSVDSTSVTSMDTSLTPSVPVQEKISECYIYTKNRDTAKLKINTENDELTGDLSYSLFEKDSNKGTISGEVKGDTILAEYNFDSEGMRSTREVVFLKRDRKLYEGFGEVEEKNGKTVFKDRSKLKFGDAMVFSLTDCK</sequence>
<evidence type="ECO:0000256" key="1">
    <source>
        <dbReference type="SAM" id="MobiDB-lite"/>
    </source>
</evidence>
<keyword evidence="4" id="KW-1185">Reference proteome</keyword>
<feature type="compositionally biased region" description="Low complexity" evidence="1">
    <location>
        <begin position="29"/>
        <end position="39"/>
    </location>
</feature>
<dbReference type="RefSeq" id="WP_288882094.1">
    <property type="nucleotide sequence ID" value="NZ_CBFGNQ010000014.1"/>
</dbReference>
<protein>
    <recommendedName>
        <fullName evidence="5">Lipoprotein</fullName>
    </recommendedName>
</protein>
<evidence type="ECO:0000256" key="2">
    <source>
        <dbReference type="SAM" id="SignalP"/>
    </source>
</evidence>
<keyword evidence="2" id="KW-0732">Signal</keyword>
<evidence type="ECO:0000313" key="4">
    <source>
        <dbReference type="Proteomes" id="UP001378956"/>
    </source>
</evidence>
<reference evidence="3 4" key="1">
    <citation type="submission" date="2024-03" db="EMBL/GenBank/DDBJ databases">
        <title>Sequence of Lycoming College Course Isolates.</title>
        <authorList>
            <person name="Plotts O."/>
            <person name="Newman J."/>
        </authorList>
    </citation>
    <scope>NUCLEOTIDE SEQUENCE [LARGE SCALE GENOMIC DNA]</scope>
    <source>
        <strain evidence="3 4">CJB-3</strain>
    </source>
</reference>
<feature type="chain" id="PRO_5045766269" description="Lipoprotein" evidence="2">
    <location>
        <begin position="24"/>
        <end position="163"/>
    </location>
</feature>
<feature type="signal peptide" evidence="2">
    <location>
        <begin position="1"/>
        <end position="23"/>
    </location>
</feature>
<dbReference type="Proteomes" id="UP001378956">
    <property type="component" value="Unassembled WGS sequence"/>
</dbReference>
<evidence type="ECO:0000313" key="3">
    <source>
        <dbReference type="EMBL" id="MEJ2904315.1"/>
    </source>
</evidence>
<comment type="caution">
    <text evidence="3">The sequence shown here is derived from an EMBL/GenBank/DDBJ whole genome shotgun (WGS) entry which is preliminary data.</text>
</comment>
<evidence type="ECO:0008006" key="5">
    <source>
        <dbReference type="Google" id="ProtNLM"/>
    </source>
</evidence>
<dbReference type="PROSITE" id="PS51257">
    <property type="entry name" value="PROKAR_LIPOPROTEIN"/>
    <property type="match status" value="1"/>
</dbReference>
<name>A0ABU8NS92_9SPHI</name>
<accession>A0ABU8NS92</accession>
<dbReference type="EMBL" id="JBBEUB010000006">
    <property type="protein sequence ID" value="MEJ2904315.1"/>
    <property type="molecule type" value="Genomic_DNA"/>
</dbReference>
<proteinExistence type="predicted"/>
<feature type="region of interest" description="Disordered" evidence="1">
    <location>
        <begin position="20"/>
        <end position="40"/>
    </location>
</feature>